<proteinExistence type="inferred from homology"/>
<feature type="active site" evidence="3">
    <location>
        <position position="122"/>
    </location>
</feature>
<dbReference type="CTD" id="38885"/>
<evidence type="ECO:0000256" key="3">
    <source>
        <dbReference type="PIRSR" id="PIRSR633697-1"/>
    </source>
</evidence>
<dbReference type="InterPro" id="IPR036430">
    <property type="entry name" value="RNase_T2-like_sf"/>
</dbReference>
<feature type="signal peptide" evidence="5">
    <location>
        <begin position="1"/>
        <end position="20"/>
    </location>
</feature>
<gene>
    <name evidence="7" type="primary">LOC114243442</name>
</gene>
<dbReference type="Pfam" id="PF00445">
    <property type="entry name" value="Ribonuclease_T2"/>
    <property type="match status" value="1"/>
</dbReference>
<organism evidence="6 7">
    <name type="scientific">Bombyx mandarina</name>
    <name type="common">Wild silk moth</name>
    <name type="synonym">Wild silkworm</name>
    <dbReference type="NCBI Taxonomy" id="7092"/>
    <lineage>
        <taxon>Eukaryota</taxon>
        <taxon>Metazoa</taxon>
        <taxon>Ecdysozoa</taxon>
        <taxon>Arthropoda</taxon>
        <taxon>Hexapoda</taxon>
        <taxon>Insecta</taxon>
        <taxon>Pterygota</taxon>
        <taxon>Neoptera</taxon>
        <taxon>Endopterygota</taxon>
        <taxon>Lepidoptera</taxon>
        <taxon>Glossata</taxon>
        <taxon>Ditrysia</taxon>
        <taxon>Bombycoidea</taxon>
        <taxon>Bombycidae</taxon>
        <taxon>Bombycinae</taxon>
        <taxon>Bombyx</taxon>
    </lineage>
</organism>
<dbReference type="GO" id="GO:0003723">
    <property type="term" value="F:RNA binding"/>
    <property type="evidence" value="ECO:0007669"/>
    <property type="project" value="InterPro"/>
</dbReference>
<evidence type="ECO:0000313" key="7">
    <source>
        <dbReference type="RefSeq" id="XP_028030747.1"/>
    </source>
</evidence>
<keyword evidence="5" id="KW-0732">Signal</keyword>
<evidence type="ECO:0000313" key="6">
    <source>
        <dbReference type="Proteomes" id="UP000504629"/>
    </source>
</evidence>
<evidence type="ECO:0000256" key="1">
    <source>
        <dbReference type="ARBA" id="ARBA00007469"/>
    </source>
</evidence>
<feature type="active site" evidence="3">
    <location>
        <position position="118"/>
    </location>
</feature>
<dbReference type="PANTHER" id="PTHR11240">
    <property type="entry name" value="RIBONUCLEASE T2"/>
    <property type="match status" value="1"/>
</dbReference>
<keyword evidence="2" id="KW-1015">Disulfide bond</keyword>
<dbReference type="PANTHER" id="PTHR11240:SF22">
    <property type="entry name" value="RIBONUCLEASE T2"/>
    <property type="match status" value="1"/>
</dbReference>
<comment type="similarity">
    <text evidence="1 4">Belongs to the RNase T2 family.</text>
</comment>
<evidence type="ECO:0000256" key="5">
    <source>
        <dbReference type="SAM" id="SignalP"/>
    </source>
</evidence>
<dbReference type="InterPro" id="IPR033130">
    <property type="entry name" value="RNase_T2_His_AS_2"/>
</dbReference>
<dbReference type="OrthoDB" id="435754at2759"/>
<dbReference type="Proteomes" id="UP000504629">
    <property type="component" value="Unplaced"/>
</dbReference>
<dbReference type="InterPro" id="IPR001568">
    <property type="entry name" value="RNase_T2-like"/>
</dbReference>
<dbReference type="SUPFAM" id="SSF55895">
    <property type="entry name" value="Ribonuclease Rh-like"/>
    <property type="match status" value="1"/>
</dbReference>
<dbReference type="Gene3D" id="3.90.730.10">
    <property type="entry name" value="Ribonuclease T2-like"/>
    <property type="match status" value="1"/>
</dbReference>
<accession>A0A6J2JNZ8</accession>
<dbReference type="AlphaFoldDB" id="A0A6J2JNZ8"/>
<dbReference type="GO" id="GO:0005576">
    <property type="term" value="C:extracellular region"/>
    <property type="evidence" value="ECO:0007669"/>
    <property type="project" value="TreeGrafter"/>
</dbReference>
<protein>
    <submittedName>
        <fullName evidence="7">Ribonuclease Oy</fullName>
    </submittedName>
</protein>
<dbReference type="GeneID" id="114243442"/>
<sequence length="262" mass="31001">MWRNLSYAIFLLSCFTYAELSDTKNNEWDFLIFTQHWPATICRIWMEKPTHSCIMPHEQNSWTIHGIWPNKNHSMGPFFCNKTWSFDPDQVKSIETDLEESWGNIEKEQSLYSLWAHEWTKHGTCAASIEPLNCELKYFTKGLEWLKKYTMKNILNNAGITPSDMKEYKAIDFHNAVKTKLGFKPMVECHKVDGKQFLFEIRICFSKSLELIDCEDTHMTNTDIITNCKPTEGIIYPVTEKPPKRYLIQLHRLLSWLRWFTV</sequence>
<feature type="chain" id="PRO_5027006422" evidence="5">
    <location>
        <begin position="21"/>
        <end position="262"/>
    </location>
</feature>
<dbReference type="PROSITE" id="PS00531">
    <property type="entry name" value="RNASE_T2_2"/>
    <property type="match status" value="1"/>
</dbReference>
<dbReference type="GO" id="GO:0033897">
    <property type="term" value="F:ribonuclease T2 activity"/>
    <property type="evidence" value="ECO:0007669"/>
    <property type="project" value="InterPro"/>
</dbReference>
<dbReference type="CDD" id="cd01061">
    <property type="entry name" value="RNase_T2_euk"/>
    <property type="match status" value="1"/>
</dbReference>
<dbReference type="GO" id="GO:0006401">
    <property type="term" value="P:RNA catabolic process"/>
    <property type="evidence" value="ECO:0007669"/>
    <property type="project" value="TreeGrafter"/>
</dbReference>
<keyword evidence="6" id="KW-1185">Reference proteome</keyword>
<evidence type="ECO:0000256" key="4">
    <source>
        <dbReference type="RuleBase" id="RU004328"/>
    </source>
</evidence>
<reference evidence="7" key="1">
    <citation type="submission" date="2025-08" db="UniProtKB">
        <authorList>
            <consortium name="RefSeq"/>
        </authorList>
    </citation>
    <scope>IDENTIFICATION</scope>
    <source>
        <tissue evidence="7">Silk gland</tissue>
    </source>
</reference>
<feature type="active site" evidence="3">
    <location>
        <position position="65"/>
    </location>
</feature>
<name>A0A6J2JNZ8_BOMMA</name>
<dbReference type="KEGG" id="bman:114243442"/>
<evidence type="ECO:0000256" key="2">
    <source>
        <dbReference type="ARBA" id="ARBA00023157"/>
    </source>
</evidence>
<dbReference type="RefSeq" id="XP_028030747.1">
    <property type="nucleotide sequence ID" value="XM_028174946.1"/>
</dbReference>
<dbReference type="InterPro" id="IPR033697">
    <property type="entry name" value="Ribonuclease_T2_eukaryotic"/>
</dbReference>